<evidence type="ECO:0000256" key="1">
    <source>
        <dbReference type="SAM" id="MobiDB-lite"/>
    </source>
</evidence>
<dbReference type="PANTHER" id="PTHR38797">
    <property type="entry name" value="NUCLEAR PORE COMPLEX PROTEIN NUP85-RELATED"/>
    <property type="match status" value="1"/>
</dbReference>
<dbReference type="PANTHER" id="PTHR38797:SF4">
    <property type="entry name" value="NUCLEAR PORE COMPLEX PROTEIN NUP85"/>
    <property type="match status" value="1"/>
</dbReference>
<dbReference type="AlphaFoldDB" id="A0A8J2N441"/>
<gene>
    <name evidence="2" type="ORF">ALTATR162_LOCUS3332</name>
</gene>
<sequence length="309" mass="34909">MSRAEKMEAREREIVEAIANVQDEATQIDILMKKRRCFGPALDGESKFYPIVQDYVNSDVKSEDAAKKLLTPINDAILQNRKNLNLLDLWYSIIHSAKRLPFRDTTGLNKLVTLIKAIKSSFPPPTAKDQDIYTCLRDFGMAARETMNDSPGCGSGYLLPEVHAYTNMIYFYALLTVEEVRNFWIYCIWEMRSALETPHEDDAPDGSHHSGTAIQKYNATIPSAAVWIFAAGKQIYEREYDLTPKSKTEGNPGKGGPLWEGKPEFSKQRWALWKKRFGELADMEGLTEEVKGIAKEATEAMDRIDGGAK</sequence>
<comment type="caution">
    <text evidence="2">The sequence shown here is derived from an EMBL/GenBank/DDBJ whole genome shotgun (WGS) entry which is preliminary data.</text>
</comment>
<dbReference type="Proteomes" id="UP000676310">
    <property type="component" value="Unassembled WGS sequence"/>
</dbReference>
<name>A0A8J2N441_9PLEO</name>
<dbReference type="RefSeq" id="XP_043166873.1">
    <property type="nucleotide sequence ID" value="XM_043310938.1"/>
</dbReference>
<evidence type="ECO:0000313" key="2">
    <source>
        <dbReference type="EMBL" id="CAG5153794.1"/>
    </source>
</evidence>
<dbReference type="OrthoDB" id="3350591at2759"/>
<evidence type="ECO:0000313" key="3">
    <source>
        <dbReference type="Proteomes" id="UP000676310"/>
    </source>
</evidence>
<dbReference type="GeneID" id="67014877"/>
<accession>A0A8J2N441</accession>
<reference evidence="2" key="1">
    <citation type="submission" date="2021-05" db="EMBL/GenBank/DDBJ databases">
        <authorList>
            <person name="Stam R."/>
        </authorList>
    </citation>
    <scope>NUCLEOTIDE SEQUENCE</scope>
    <source>
        <strain evidence="2">CS162</strain>
    </source>
</reference>
<dbReference type="EMBL" id="CAJRGZ010000016">
    <property type="protein sequence ID" value="CAG5153794.1"/>
    <property type="molecule type" value="Genomic_DNA"/>
</dbReference>
<dbReference type="InterPro" id="IPR053204">
    <property type="entry name" value="Oxopyrrolidines_Biosynth-assoc"/>
</dbReference>
<organism evidence="2 3">
    <name type="scientific">Alternaria atra</name>
    <dbReference type="NCBI Taxonomy" id="119953"/>
    <lineage>
        <taxon>Eukaryota</taxon>
        <taxon>Fungi</taxon>
        <taxon>Dikarya</taxon>
        <taxon>Ascomycota</taxon>
        <taxon>Pezizomycotina</taxon>
        <taxon>Dothideomycetes</taxon>
        <taxon>Pleosporomycetidae</taxon>
        <taxon>Pleosporales</taxon>
        <taxon>Pleosporineae</taxon>
        <taxon>Pleosporaceae</taxon>
        <taxon>Alternaria</taxon>
        <taxon>Alternaria sect. Ulocladioides</taxon>
    </lineage>
</organism>
<dbReference type="Pfam" id="PF12311">
    <property type="entry name" value="DUF3632"/>
    <property type="match status" value="1"/>
</dbReference>
<feature type="region of interest" description="Disordered" evidence="1">
    <location>
        <begin position="243"/>
        <end position="262"/>
    </location>
</feature>
<protein>
    <submittedName>
        <fullName evidence="2">Uncharacterized protein</fullName>
    </submittedName>
</protein>
<keyword evidence="3" id="KW-1185">Reference proteome</keyword>
<dbReference type="InterPro" id="IPR022085">
    <property type="entry name" value="OpdG"/>
</dbReference>
<proteinExistence type="predicted"/>